<dbReference type="PANTHER" id="PTHR47746">
    <property type="entry name" value="ZF-RVT DOMAIN-CONTAINING PROTEIN"/>
    <property type="match status" value="1"/>
</dbReference>
<proteinExistence type="predicted"/>
<accession>A0AAD8JSU0</accession>
<sequence>MQTVGSEVHRAAVYLIWQERNSRIFKNQIPPPEVIIEDIRTAVYLIWQERNSRIFKNKIPPPEVIIEDIRSTVRCKLLGLKFKNTTRVWTTLRVWKIDRQKDLVGAAAVYLIWQERNSRIFKNQIPPPEVIIEDIRTAVYLIWQERNSRIFKNQIPPPEVIIEDIRTAVYLIWQERNSRIFKNKIPPPEVIIEDIRSTVRCKLLGLKFKNTTRVWTTLRVWKIDRQKDLVGAG</sequence>
<protein>
    <submittedName>
        <fullName evidence="1">Uncharacterized protein</fullName>
    </submittedName>
</protein>
<keyword evidence="2" id="KW-1185">Reference proteome</keyword>
<dbReference type="AlphaFoldDB" id="A0AAD8JSU0"/>
<evidence type="ECO:0000313" key="2">
    <source>
        <dbReference type="Proteomes" id="UP001229421"/>
    </source>
</evidence>
<evidence type="ECO:0000313" key="1">
    <source>
        <dbReference type="EMBL" id="KAK1408026.1"/>
    </source>
</evidence>
<dbReference type="Proteomes" id="UP001229421">
    <property type="component" value="Unassembled WGS sequence"/>
</dbReference>
<comment type="caution">
    <text evidence="1">The sequence shown here is derived from an EMBL/GenBank/DDBJ whole genome shotgun (WGS) entry which is preliminary data.</text>
</comment>
<dbReference type="PANTHER" id="PTHR47746:SF88">
    <property type="entry name" value="RNA-DIRECTED DNA POLYMERASE (REVERSE TRANSCRIPTASE)-RELATED FAMILY PROTEIN-RELATED"/>
    <property type="match status" value="1"/>
</dbReference>
<gene>
    <name evidence="1" type="ORF">QVD17_39656</name>
</gene>
<name>A0AAD8JSU0_TARER</name>
<organism evidence="1 2">
    <name type="scientific">Tagetes erecta</name>
    <name type="common">African marigold</name>
    <dbReference type="NCBI Taxonomy" id="13708"/>
    <lineage>
        <taxon>Eukaryota</taxon>
        <taxon>Viridiplantae</taxon>
        <taxon>Streptophyta</taxon>
        <taxon>Embryophyta</taxon>
        <taxon>Tracheophyta</taxon>
        <taxon>Spermatophyta</taxon>
        <taxon>Magnoliopsida</taxon>
        <taxon>eudicotyledons</taxon>
        <taxon>Gunneridae</taxon>
        <taxon>Pentapetalae</taxon>
        <taxon>asterids</taxon>
        <taxon>campanulids</taxon>
        <taxon>Asterales</taxon>
        <taxon>Asteraceae</taxon>
        <taxon>Asteroideae</taxon>
        <taxon>Heliantheae alliance</taxon>
        <taxon>Tageteae</taxon>
        <taxon>Tagetes</taxon>
    </lineage>
</organism>
<dbReference type="EMBL" id="JAUHHV010000011">
    <property type="protein sequence ID" value="KAK1408026.1"/>
    <property type="molecule type" value="Genomic_DNA"/>
</dbReference>
<reference evidence="1" key="1">
    <citation type="journal article" date="2023" name="bioRxiv">
        <title>Improved chromosome-level genome assembly for marigold (Tagetes erecta).</title>
        <authorList>
            <person name="Jiang F."/>
            <person name="Yuan L."/>
            <person name="Wang S."/>
            <person name="Wang H."/>
            <person name="Xu D."/>
            <person name="Wang A."/>
            <person name="Fan W."/>
        </authorList>
    </citation>
    <scope>NUCLEOTIDE SEQUENCE</scope>
    <source>
        <strain evidence="1">WSJ</strain>
        <tissue evidence="1">Leaf</tissue>
    </source>
</reference>